<dbReference type="AlphaFoldDB" id="A0AAV4E1Y8"/>
<protein>
    <submittedName>
        <fullName evidence="1">Uncharacterized protein</fullName>
    </submittedName>
</protein>
<comment type="caution">
    <text evidence="1">The sequence shown here is derived from an EMBL/GenBank/DDBJ whole genome shotgun (WGS) entry which is preliminary data.</text>
</comment>
<organism evidence="1 2">
    <name type="scientific">Plakobranchus ocellatus</name>
    <dbReference type="NCBI Taxonomy" id="259542"/>
    <lineage>
        <taxon>Eukaryota</taxon>
        <taxon>Metazoa</taxon>
        <taxon>Spiralia</taxon>
        <taxon>Lophotrochozoa</taxon>
        <taxon>Mollusca</taxon>
        <taxon>Gastropoda</taxon>
        <taxon>Heterobranchia</taxon>
        <taxon>Euthyneura</taxon>
        <taxon>Panpulmonata</taxon>
        <taxon>Sacoglossa</taxon>
        <taxon>Placobranchoidea</taxon>
        <taxon>Plakobranchidae</taxon>
        <taxon>Plakobranchus</taxon>
    </lineage>
</organism>
<keyword evidence="2" id="KW-1185">Reference proteome</keyword>
<evidence type="ECO:0000313" key="1">
    <source>
        <dbReference type="EMBL" id="GFO50577.1"/>
    </source>
</evidence>
<dbReference type="EMBL" id="BLXT01008617">
    <property type="protein sequence ID" value="GFO50577.1"/>
    <property type="molecule type" value="Genomic_DNA"/>
</dbReference>
<accession>A0AAV4E1Y8</accession>
<reference evidence="1 2" key="1">
    <citation type="journal article" date="2021" name="Elife">
        <title>Chloroplast acquisition without the gene transfer in kleptoplastic sea slugs, Plakobranchus ocellatus.</title>
        <authorList>
            <person name="Maeda T."/>
            <person name="Takahashi S."/>
            <person name="Yoshida T."/>
            <person name="Shimamura S."/>
            <person name="Takaki Y."/>
            <person name="Nagai Y."/>
            <person name="Toyoda A."/>
            <person name="Suzuki Y."/>
            <person name="Arimoto A."/>
            <person name="Ishii H."/>
            <person name="Satoh N."/>
            <person name="Nishiyama T."/>
            <person name="Hasebe M."/>
            <person name="Maruyama T."/>
            <person name="Minagawa J."/>
            <person name="Obokata J."/>
            <person name="Shigenobu S."/>
        </authorList>
    </citation>
    <scope>NUCLEOTIDE SEQUENCE [LARGE SCALE GENOMIC DNA]</scope>
</reference>
<dbReference type="Proteomes" id="UP000735302">
    <property type="component" value="Unassembled WGS sequence"/>
</dbReference>
<proteinExistence type="predicted"/>
<sequence>MIYPFARLVSCVSVGPDLNKFVSLQLASSMMCHDLPSIQTYVLSASTSDSSGLAGIDGGFEPTQPSHSRFQDVFANPCGTDALSIE</sequence>
<gene>
    <name evidence="1" type="ORF">PoB_007708200</name>
</gene>
<evidence type="ECO:0000313" key="2">
    <source>
        <dbReference type="Proteomes" id="UP000735302"/>
    </source>
</evidence>
<name>A0AAV4E1Y8_9GAST</name>